<evidence type="ECO:0000313" key="5">
    <source>
        <dbReference type="EMBL" id="SKC82292.1"/>
    </source>
</evidence>
<accession>A0A1T5M208</accession>
<reference evidence="5 6" key="1">
    <citation type="submission" date="2017-02" db="EMBL/GenBank/DDBJ databases">
        <authorList>
            <person name="Peterson S.W."/>
        </authorList>
    </citation>
    <scope>NUCLEOTIDE SEQUENCE [LARGE SCALE GENOMIC DNA]</scope>
    <source>
        <strain evidence="5 6">DSM 25262</strain>
    </source>
</reference>
<proteinExistence type="predicted"/>
<feature type="domain" description="Methyltransferase" evidence="4">
    <location>
        <begin position="59"/>
        <end position="159"/>
    </location>
</feature>
<name>A0A1T5M208_9BACT</name>
<dbReference type="SUPFAM" id="SSF53335">
    <property type="entry name" value="S-adenosyl-L-methionine-dependent methyltransferases"/>
    <property type="match status" value="1"/>
</dbReference>
<dbReference type="Gene3D" id="2.20.130.10">
    <property type="entry name" value="CAC2371-like domains"/>
    <property type="match status" value="1"/>
</dbReference>
<evidence type="ECO:0000256" key="2">
    <source>
        <dbReference type="ARBA" id="ARBA00022679"/>
    </source>
</evidence>
<dbReference type="PANTHER" id="PTHR43464:SF19">
    <property type="entry name" value="UBIQUINONE BIOSYNTHESIS O-METHYLTRANSFERASE, MITOCHONDRIAL"/>
    <property type="match status" value="1"/>
</dbReference>
<keyword evidence="6" id="KW-1185">Reference proteome</keyword>
<gene>
    <name evidence="5" type="ORF">SAMN05660236_4137</name>
</gene>
<dbReference type="Pfam" id="PF13649">
    <property type="entry name" value="Methyltransf_25"/>
    <property type="match status" value="1"/>
</dbReference>
<dbReference type="Gene3D" id="3.40.50.150">
    <property type="entry name" value="Vaccinia Virus protein VP39"/>
    <property type="match status" value="1"/>
</dbReference>
<evidence type="ECO:0000256" key="1">
    <source>
        <dbReference type="ARBA" id="ARBA00022603"/>
    </source>
</evidence>
<evidence type="ECO:0000259" key="4">
    <source>
        <dbReference type="Pfam" id="PF13649"/>
    </source>
</evidence>
<keyword evidence="2 5" id="KW-0808">Transferase</keyword>
<dbReference type="CDD" id="cd02440">
    <property type="entry name" value="AdoMet_MTases"/>
    <property type="match status" value="1"/>
</dbReference>
<dbReference type="InterPro" id="IPR029063">
    <property type="entry name" value="SAM-dependent_MTases_sf"/>
</dbReference>
<protein>
    <submittedName>
        <fullName evidence="5">Methyltransferase domain-containing protein</fullName>
    </submittedName>
</protein>
<dbReference type="PANTHER" id="PTHR43464">
    <property type="entry name" value="METHYLTRANSFERASE"/>
    <property type="match status" value="1"/>
</dbReference>
<keyword evidence="1 5" id="KW-0489">Methyltransferase</keyword>
<organism evidence="5 6">
    <name type="scientific">Ohtaekwangia koreensis</name>
    <dbReference type="NCBI Taxonomy" id="688867"/>
    <lineage>
        <taxon>Bacteria</taxon>
        <taxon>Pseudomonadati</taxon>
        <taxon>Bacteroidota</taxon>
        <taxon>Cytophagia</taxon>
        <taxon>Cytophagales</taxon>
        <taxon>Fulvivirgaceae</taxon>
        <taxon>Ohtaekwangia</taxon>
    </lineage>
</organism>
<dbReference type="GO" id="GO:0008168">
    <property type="term" value="F:methyltransferase activity"/>
    <property type="evidence" value="ECO:0007669"/>
    <property type="project" value="UniProtKB-KW"/>
</dbReference>
<sequence>MNSSIKDASHPSIVYYDGDYPSRNQTEYPENFDEVVTYQGIADDVDKYIQLTAQYGKKVLELCCGTGRISIPLINQDCVVTAVDASAAILKQFRRKVGSIPFPKSENLSIVKQDVTQLSLDTRDFDVVICGFNSLLCIADFNLQLQTLRNAADHLRPHGLLALDIWNPLAVNLYGDIKPEPFFTRKNPHNGNTYTRFAATGPMTINQVQSVYGWYDEFKKDGTVTRQSYHMEWRLIFRYEIQLMLERAGFTLKAIYGGNHNEPLTSDSLKMFIEAEKV</sequence>
<dbReference type="EMBL" id="FUZU01000003">
    <property type="protein sequence ID" value="SKC82292.1"/>
    <property type="molecule type" value="Genomic_DNA"/>
</dbReference>
<dbReference type="GO" id="GO:0032259">
    <property type="term" value="P:methylation"/>
    <property type="evidence" value="ECO:0007669"/>
    <property type="project" value="UniProtKB-KW"/>
</dbReference>
<keyword evidence="3" id="KW-0949">S-adenosyl-L-methionine</keyword>
<evidence type="ECO:0000256" key="3">
    <source>
        <dbReference type="ARBA" id="ARBA00022691"/>
    </source>
</evidence>
<dbReference type="OrthoDB" id="9811589at2"/>
<dbReference type="RefSeq" id="WP_079688691.1">
    <property type="nucleotide sequence ID" value="NZ_FUZU01000003.1"/>
</dbReference>
<dbReference type="STRING" id="688867.SAMN05660236_4137"/>
<dbReference type="InterPro" id="IPR041698">
    <property type="entry name" value="Methyltransf_25"/>
</dbReference>
<evidence type="ECO:0000313" key="6">
    <source>
        <dbReference type="Proteomes" id="UP000190961"/>
    </source>
</evidence>
<dbReference type="AlphaFoldDB" id="A0A1T5M208"/>
<dbReference type="Proteomes" id="UP000190961">
    <property type="component" value="Unassembled WGS sequence"/>
</dbReference>